<dbReference type="InterPro" id="IPR024843">
    <property type="entry name" value="Dapper"/>
</dbReference>
<reference evidence="3" key="2">
    <citation type="submission" date="2025-08" db="UniProtKB">
        <authorList>
            <consortium name="Ensembl"/>
        </authorList>
    </citation>
    <scope>IDENTIFICATION</scope>
</reference>
<reference evidence="3" key="1">
    <citation type="submission" date="2020-07" db="EMBL/GenBank/DDBJ databases">
        <title>A long reads based de novo assembly of the rainbow trout Arlee double haploid line genome.</title>
        <authorList>
            <person name="Gao G."/>
            <person name="Palti Y."/>
        </authorList>
    </citation>
    <scope>NUCLEOTIDE SEQUENCE [LARGE SCALE GENOMIC DNA]</scope>
</reference>
<evidence type="ECO:0000256" key="1">
    <source>
        <dbReference type="ARBA" id="ARBA00010807"/>
    </source>
</evidence>
<proteinExistence type="inferred from homology"/>
<organism evidence="3 4">
    <name type="scientific">Oncorhynchus mykiss</name>
    <name type="common">Rainbow trout</name>
    <name type="synonym">Salmo gairdneri</name>
    <dbReference type="NCBI Taxonomy" id="8022"/>
    <lineage>
        <taxon>Eukaryota</taxon>
        <taxon>Metazoa</taxon>
        <taxon>Chordata</taxon>
        <taxon>Craniata</taxon>
        <taxon>Vertebrata</taxon>
        <taxon>Euteleostomi</taxon>
        <taxon>Actinopterygii</taxon>
        <taxon>Neopterygii</taxon>
        <taxon>Teleostei</taxon>
        <taxon>Protacanthopterygii</taxon>
        <taxon>Salmoniformes</taxon>
        <taxon>Salmonidae</taxon>
        <taxon>Salmoninae</taxon>
        <taxon>Oncorhynchus</taxon>
    </lineage>
</organism>
<dbReference type="PANTHER" id="PTHR15919">
    <property type="entry name" value="DAPPER-RELATED"/>
    <property type="match status" value="1"/>
</dbReference>
<protein>
    <submittedName>
        <fullName evidence="3">Uncharacterized protein</fullName>
    </submittedName>
</protein>
<dbReference type="GO" id="GO:0005737">
    <property type="term" value="C:cytoplasm"/>
    <property type="evidence" value="ECO:0007669"/>
    <property type="project" value="TreeGrafter"/>
</dbReference>
<comment type="similarity">
    <text evidence="1">Belongs to the dapper family.</text>
</comment>
<accession>A0A8C7VBX1</accession>
<dbReference type="PANTHER" id="PTHR15919:SF13">
    <property type="entry name" value="DAPPER HOMOLOG 2"/>
    <property type="match status" value="1"/>
</dbReference>
<name>A0A8C7VBX1_ONCMY</name>
<dbReference type="GO" id="GO:1900108">
    <property type="term" value="P:negative regulation of nodal signaling pathway"/>
    <property type="evidence" value="ECO:0007669"/>
    <property type="project" value="TreeGrafter"/>
</dbReference>
<dbReference type="Pfam" id="PF15268">
    <property type="entry name" value="Dapper"/>
    <property type="match status" value="1"/>
</dbReference>
<evidence type="ECO:0000313" key="4">
    <source>
        <dbReference type="Proteomes" id="UP000694395"/>
    </source>
</evidence>
<dbReference type="Ensembl" id="ENSOMYT00000115049.2">
    <property type="protein sequence ID" value="ENSOMYP00000106163.1"/>
    <property type="gene ID" value="ENSOMYG00000047562.2"/>
</dbReference>
<reference evidence="3" key="3">
    <citation type="submission" date="2025-09" db="UniProtKB">
        <authorList>
            <consortium name="Ensembl"/>
        </authorList>
    </citation>
    <scope>IDENTIFICATION</scope>
</reference>
<keyword evidence="4" id="KW-1185">Reference proteome</keyword>
<keyword evidence="2" id="KW-0175">Coiled coil</keyword>
<evidence type="ECO:0000256" key="2">
    <source>
        <dbReference type="ARBA" id="ARBA00023054"/>
    </source>
</evidence>
<dbReference type="AlphaFoldDB" id="A0A8C7VBX1"/>
<sequence length="111" mass="12759">MLSKKVSKSGLMAVGINHGQVGERFQEALAGLQELHFLKEKQCYMVNWALRMDGTDLQGTEEQRLKATMSALKQQLVGPAFSIRNISLFFFSHKKKLIWLMHRLSLKRKLL</sequence>
<evidence type="ECO:0000313" key="3">
    <source>
        <dbReference type="Ensembl" id="ENSOMYP00000106163.1"/>
    </source>
</evidence>
<dbReference type="Proteomes" id="UP000694395">
    <property type="component" value="Chromosome 1"/>
</dbReference>
<dbReference type="GeneTree" id="ENSGT00980000203010"/>